<keyword evidence="1" id="KW-0963">Cytoplasm</keyword>
<comment type="similarity">
    <text evidence="1">Belongs to the UbiJ family.</text>
</comment>
<proteinExistence type="inferred from homology"/>
<evidence type="ECO:0000313" key="4">
    <source>
        <dbReference type="EMBL" id="GGG00108.1"/>
    </source>
</evidence>
<comment type="caution">
    <text evidence="4">The sequence shown here is derived from an EMBL/GenBank/DDBJ whole genome shotgun (WGS) entry which is preliminary data.</text>
</comment>
<evidence type="ECO:0000259" key="3">
    <source>
        <dbReference type="Pfam" id="PF02036"/>
    </source>
</evidence>
<dbReference type="RefSeq" id="WP_188365771.1">
    <property type="nucleotide sequence ID" value="NZ_BAABJF010000024.1"/>
</dbReference>
<sequence>MKSPTALLLDKAINRAIQYDQKALKTLKPHIGKRIALDIQPIGPRLHLHIVDNGIEVTGAGDIEADTTITGKPTALFAMASNQHIAGLDQVQIKGDAGLGQFIADFLKNLEPDHEEALCDLFGDTAGYHLSQGLQKLRQQGQQLSNSLKRNLHDFLVHEDRSLIAAAEMEQFLDDVDDLQADVVRLERRIKTRMNQDA</sequence>
<reference evidence="4" key="2">
    <citation type="submission" date="2020-09" db="EMBL/GenBank/DDBJ databases">
        <authorList>
            <person name="Sun Q."/>
            <person name="Zhou Y."/>
        </authorList>
    </citation>
    <scope>NUCLEOTIDE SEQUENCE</scope>
    <source>
        <strain evidence="4">CGMCC 1.12181</strain>
    </source>
</reference>
<dbReference type="HAMAP" id="MF_02215">
    <property type="entry name" value="UbiJ"/>
    <property type="match status" value="1"/>
</dbReference>
<evidence type="ECO:0000256" key="2">
    <source>
        <dbReference type="SAM" id="Coils"/>
    </source>
</evidence>
<dbReference type="Proteomes" id="UP000605253">
    <property type="component" value="Unassembled WGS sequence"/>
</dbReference>
<feature type="domain" description="SCP2" evidence="3">
    <location>
        <begin position="13"/>
        <end position="107"/>
    </location>
</feature>
<dbReference type="PANTHER" id="PTHR38693:SF1">
    <property type="entry name" value="UBIQUINONE BIOSYNTHESIS ACCESSORY FACTOR UBIJ"/>
    <property type="match status" value="1"/>
</dbReference>
<organism evidence="4 5">
    <name type="scientific">Marinicella pacifica</name>
    <dbReference type="NCBI Taxonomy" id="1171543"/>
    <lineage>
        <taxon>Bacteria</taxon>
        <taxon>Pseudomonadati</taxon>
        <taxon>Pseudomonadota</taxon>
        <taxon>Gammaproteobacteria</taxon>
        <taxon>Lysobacterales</taxon>
        <taxon>Marinicellaceae</taxon>
        <taxon>Marinicella</taxon>
    </lineage>
</organism>
<name>A0A917CYQ2_9GAMM</name>
<feature type="coiled-coil region" evidence="2">
    <location>
        <begin position="169"/>
        <end position="196"/>
    </location>
</feature>
<dbReference type="InterPro" id="IPR038989">
    <property type="entry name" value="UbiJ"/>
</dbReference>
<dbReference type="SUPFAM" id="SSF55718">
    <property type="entry name" value="SCP-like"/>
    <property type="match status" value="1"/>
</dbReference>
<comment type="function">
    <text evidence="1">Required for ubiquinone (coenzyme Q) biosynthesis. Binds hydrophobic ubiquinone biosynthetic intermediates via its SCP2 domain and is essential for the stability of the Ubi complex. May constitute a docking platform where Ubi enzymes assemble and access their SCP2-bound polyprenyl substrates.</text>
</comment>
<comment type="subcellular location">
    <subcellularLocation>
        <location evidence="1">Cytoplasm</location>
    </subcellularLocation>
</comment>
<dbReference type="InterPro" id="IPR003033">
    <property type="entry name" value="SCP2_sterol-bd_dom"/>
</dbReference>
<dbReference type="GO" id="GO:0005737">
    <property type="term" value="C:cytoplasm"/>
    <property type="evidence" value="ECO:0007669"/>
    <property type="project" value="UniProtKB-SubCell"/>
</dbReference>
<gene>
    <name evidence="1" type="primary">ubiJ</name>
    <name evidence="4" type="ORF">GCM10011365_21700</name>
</gene>
<accession>A0A917CYQ2</accession>
<dbReference type="PANTHER" id="PTHR38693">
    <property type="entry name" value="UBIQUINONE BIOSYNTHESIS PROTEIN UBIJ"/>
    <property type="match status" value="1"/>
</dbReference>
<keyword evidence="2" id="KW-0175">Coiled coil</keyword>
<dbReference type="GO" id="GO:0006744">
    <property type="term" value="P:ubiquinone biosynthetic process"/>
    <property type="evidence" value="ECO:0007669"/>
    <property type="project" value="UniProtKB-UniRule"/>
</dbReference>
<dbReference type="InterPro" id="IPR036527">
    <property type="entry name" value="SCP2_sterol-bd_dom_sf"/>
</dbReference>
<evidence type="ECO:0000313" key="5">
    <source>
        <dbReference type="Proteomes" id="UP000605253"/>
    </source>
</evidence>
<comment type="pathway">
    <text evidence="1">Cofactor biosynthesis; ubiquinone biosynthesis.</text>
</comment>
<dbReference type="EMBL" id="BMEO01000011">
    <property type="protein sequence ID" value="GGG00108.1"/>
    <property type="molecule type" value="Genomic_DNA"/>
</dbReference>
<dbReference type="AlphaFoldDB" id="A0A917CYQ2"/>
<dbReference type="Pfam" id="PF02036">
    <property type="entry name" value="SCP2"/>
    <property type="match status" value="1"/>
</dbReference>
<keyword evidence="5" id="KW-1185">Reference proteome</keyword>
<keyword evidence="1" id="KW-0831">Ubiquinone biosynthesis</keyword>
<evidence type="ECO:0000256" key="1">
    <source>
        <dbReference type="HAMAP-Rule" id="MF_02215"/>
    </source>
</evidence>
<protein>
    <recommendedName>
        <fullName evidence="1">Ubiquinone biosynthesis accessory factor UbiJ</fullName>
    </recommendedName>
</protein>
<reference evidence="4" key="1">
    <citation type="journal article" date="2014" name="Int. J. Syst. Evol. Microbiol.">
        <title>Complete genome sequence of Corynebacterium casei LMG S-19264T (=DSM 44701T), isolated from a smear-ripened cheese.</title>
        <authorList>
            <consortium name="US DOE Joint Genome Institute (JGI-PGF)"/>
            <person name="Walter F."/>
            <person name="Albersmeier A."/>
            <person name="Kalinowski J."/>
            <person name="Ruckert C."/>
        </authorList>
    </citation>
    <scope>NUCLEOTIDE SEQUENCE</scope>
    <source>
        <strain evidence="4">CGMCC 1.12181</strain>
    </source>
</reference>